<comment type="caution">
    <text evidence="1">The sequence shown here is derived from an EMBL/GenBank/DDBJ whole genome shotgun (WGS) entry which is preliminary data.</text>
</comment>
<dbReference type="RefSeq" id="WP_148954248.1">
    <property type="nucleotide sequence ID" value="NZ_VTEG01000009.1"/>
</dbReference>
<sequence>MNILKQLKGFNFDAPDAGSEFAALADALKLVTEGKDNATGKLKHLYSTVKDDSLKSECAVILFDLYFAESDWKQIELNGLLDDSSIDETNRLIARACSQAEQRFFVFPDSRLQVPIELSLTGCPVIEVLINGT</sequence>
<accession>A0A5D4MAT0</accession>
<reference evidence="1 2" key="1">
    <citation type="submission" date="2019-08" db="EMBL/GenBank/DDBJ databases">
        <title>Bacillus genomes from the desert of Cuatro Cienegas, Coahuila.</title>
        <authorList>
            <person name="Olmedo-Alvarez G."/>
        </authorList>
    </citation>
    <scope>NUCLEOTIDE SEQUENCE [LARGE SCALE GENOMIC DNA]</scope>
    <source>
        <strain evidence="1 2">CH128b_4D</strain>
    </source>
</reference>
<organism evidence="1 2">
    <name type="scientific">Rossellomorea vietnamensis</name>
    <dbReference type="NCBI Taxonomy" id="218284"/>
    <lineage>
        <taxon>Bacteria</taxon>
        <taxon>Bacillati</taxon>
        <taxon>Bacillota</taxon>
        <taxon>Bacilli</taxon>
        <taxon>Bacillales</taxon>
        <taxon>Bacillaceae</taxon>
        <taxon>Rossellomorea</taxon>
    </lineage>
</organism>
<name>A0A5D4MAT0_9BACI</name>
<gene>
    <name evidence="1" type="ORF">FZC84_13495</name>
</gene>
<proteinExistence type="predicted"/>
<evidence type="ECO:0000313" key="1">
    <source>
        <dbReference type="EMBL" id="TYR98726.1"/>
    </source>
</evidence>
<dbReference type="EMBL" id="VTEG01000009">
    <property type="protein sequence ID" value="TYR98726.1"/>
    <property type="molecule type" value="Genomic_DNA"/>
</dbReference>
<protein>
    <submittedName>
        <fullName evidence="1">Uncharacterized protein</fullName>
    </submittedName>
</protein>
<evidence type="ECO:0000313" key="2">
    <source>
        <dbReference type="Proteomes" id="UP000325182"/>
    </source>
</evidence>
<dbReference type="AlphaFoldDB" id="A0A5D4MAT0"/>
<dbReference type="Proteomes" id="UP000325182">
    <property type="component" value="Unassembled WGS sequence"/>
</dbReference>